<proteinExistence type="inferred from homology"/>
<dbReference type="InterPro" id="IPR050849">
    <property type="entry name" value="HAD-like_hydrolase_phosphatase"/>
</dbReference>
<protein>
    <recommendedName>
        <fullName evidence="4 5">2-hydroxy-3-keto-5-methylthiopentenyl-1-phosphate phosphatase</fullName>
        <shortName evidence="4">HK-MTPenyl-1-P phosphatase</shortName>
        <ecNumber evidence="4 5">3.1.3.87</ecNumber>
    </recommendedName>
</protein>
<evidence type="ECO:0000313" key="7">
    <source>
        <dbReference type="Proteomes" id="UP001178288"/>
    </source>
</evidence>
<dbReference type="InterPro" id="IPR017718">
    <property type="entry name" value="HAD-SF_hydro_IB_MtnX"/>
</dbReference>
<dbReference type="Pfam" id="PF12710">
    <property type="entry name" value="HAD"/>
    <property type="match status" value="1"/>
</dbReference>
<dbReference type="PANTHER" id="PTHR28181">
    <property type="entry name" value="UPF0655 PROTEIN YCR015C"/>
    <property type="match status" value="1"/>
</dbReference>
<dbReference type="CDD" id="cd07524">
    <property type="entry name" value="HAD_Pase"/>
    <property type="match status" value="1"/>
</dbReference>
<sequence length="224" mass="25156">MTKPVIYCDFDGTVTESDNIIAIMKKFAPPEWVQIKDQILSRQISINEGVGKLFSLLPSHLKEEITAFAIKNARIRPGFNEFVEFARQEGIPFYIVSGGIDFFVHPVLADYSPLAGIYCNESDFSGETIKILWPYECDSLCKNDCGCCKPSIIRKLNHNEDSFKIVIGDSVTDLEAAKHADFVLARDLLLEKCGEWGINHEGFTTFFDCIDEIKKRIGAGELTC</sequence>
<keyword evidence="3 4" id="KW-0486">Methionine biosynthesis</keyword>
<dbReference type="NCBIfam" id="TIGR01489">
    <property type="entry name" value="DKMTPPase-SF"/>
    <property type="match status" value="1"/>
</dbReference>
<dbReference type="Gene3D" id="3.40.50.1000">
    <property type="entry name" value="HAD superfamily/HAD-like"/>
    <property type="match status" value="1"/>
</dbReference>
<evidence type="ECO:0000256" key="4">
    <source>
        <dbReference type="HAMAP-Rule" id="MF_01680"/>
    </source>
</evidence>
<evidence type="ECO:0000256" key="5">
    <source>
        <dbReference type="NCBIfam" id="TIGR03333"/>
    </source>
</evidence>
<organism evidence="6 7">
    <name type="scientific">Neobacillus novalis</name>
    <dbReference type="NCBI Taxonomy" id="220687"/>
    <lineage>
        <taxon>Bacteria</taxon>
        <taxon>Bacillati</taxon>
        <taxon>Bacillota</taxon>
        <taxon>Bacilli</taxon>
        <taxon>Bacillales</taxon>
        <taxon>Bacillaceae</taxon>
        <taxon>Neobacillus</taxon>
    </lineage>
</organism>
<keyword evidence="7" id="KW-1185">Reference proteome</keyword>
<dbReference type="RefSeq" id="WP_066084758.1">
    <property type="nucleotide sequence ID" value="NZ_CP126114.1"/>
</dbReference>
<dbReference type="AlphaFoldDB" id="A0AA95MUB6"/>
<evidence type="ECO:0000256" key="1">
    <source>
        <dbReference type="ARBA" id="ARBA00022605"/>
    </source>
</evidence>
<keyword evidence="2 4" id="KW-0378">Hydrolase</keyword>
<dbReference type="InterPro" id="IPR006384">
    <property type="entry name" value="HAD_hydro_PyrdxlP_Pase-like"/>
</dbReference>
<dbReference type="GO" id="GO:0019509">
    <property type="term" value="P:L-methionine salvage from methylthioadenosine"/>
    <property type="evidence" value="ECO:0007669"/>
    <property type="project" value="UniProtKB-UniRule"/>
</dbReference>
<comment type="similarity">
    <text evidence="4">Belongs to the HAD-like hydrolase superfamily. MtnX family.</text>
</comment>
<comment type="function">
    <text evidence="4">Dephosphorylates 2-hydroxy-3-keto-5-methylthiopentenyl-1-phosphate (HK-MTPenyl-1-P) yielding 1,2-dihydroxy-3-keto-5-methylthiopentene (DHK-MTPene).</text>
</comment>
<dbReference type="SUPFAM" id="SSF56784">
    <property type="entry name" value="HAD-like"/>
    <property type="match status" value="1"/>
</dbReference>
<dbReference type="EMBL" id="CP126114">
    <property type="protein sequence ID" value="WHY87878.1"/>
    <property type="molecule type" value="Genomic_DNA"/>
</dbReference>
<dbReference type="NCBIfam" id="NF007103">
    <property type="entry name" value="PRK09552.1"/>
    <property type="match status" value="1"/>
</dbReference>
<dbReference type="NCBIfam" id="TIGR01488">
    <property type="entry name" value="HAD-SF-IB"/>
    <property type="match status" value="1"/>
</dbReference>
<evidence type="ECO:0000313" key="6">
    <source>
        <dbReference type="EMBL" id="WHY87878.1"/>
    </source>
</evidence>
<accession>A0AA95MUB6</accession>
<dbReference type="EC" id="3.1.3.87" evidence="4 5"/>
<dbReference type="GO" id="GO:0043716">
    <property type="term" value="F:2-hydroxy-3-keto-5-methylthiopentenyl-1-phosphate phosphatase activity"/>
    <property type="evidence" value="ECO:0007669"/>
    <property type="project" value="UniProtKB-UniRule"/>
</dbReference>
<dbReference type="Proteomes" id="UP001178288">
    <property type="component" value="Chromosome"/>
</dbReference>
<evidence type="ECO:0000256" key="3">
    <source>
        <dbReference type="ARBA" id="ARBA00023167"/>
    </source>
</evidence>
<dbReference type="InterPro" id="IPR023214">
    <property type="entry name" value="HAD_sf"/>
</dbReference>
<dbReference type="InterPro" id="IPR036412">
    <property type="entry name" value="HAD-like_sf"/>
</dbReference>
<comment type="pathway">
    <text evidence="4">Amino-acid biosynthesis; L-methionine biosynthesis via salvage pathway; L-methionine from S-methyl-5-thio-alpha-D-ribose 1-phosphate: step 4/6.</text>
</comment>
<gene>
    <name evidence="4" type="primary">mtnX</name>
    <name evidence="6" type="ORF">QNH39_08610</name>
</gene>
<name>A0AA95MUB6_9BACI</name>
<keyword evidence="1 4" id="KW-0028">Amino-acid biosynthesis</keyword>
<reference evidence="6" key="1">
    <citation type="submission" date="2023-05" db="EMBL/GenBank/DDBJ databases">
        <title>Comparative genomics of Bacillaceae isolates and their secondary metabolite potential.</title>
        <authorList>
            <person name="Song L."/>
            <person name="Nielsen L.J."/>
            <person name="Mohite O."/>
            <person name="Xu X."/>
            <person name="Weber T."/>
            <person name="Kovacs A.T."/>
        </authorList>
    </citation>
    <scope>NUCLEOTIDE SEQUENCE</scope>
    <source>
        <strain evidence="6">XLM17</strain>
    </source>
</reference>
<dbReference type="Gene3D" id="3.90.1470.20">
    <property type="match status" value="1"/>
</dbReference>
<dbReference type="PANTHER" id="PTHR28181:SF2">
    <property type="entry name" value="PHOSPHORIC MONOESTER HYDROLASE"/>
    <property type="match status" value="1"/>
</dbReference>
<dbReference type="KEGG" id="nnv:QNH39_08610"/>
<dbReference type="HAMAP" id="MF_01680">
    <property type="entry name" value="Salvage_MtnX"/>
    <property type="match status" value="1"/>
</dbReference>
<comment type="catalytic activity">
    <reaction evidence="4">
        <text>2-hydroxy-5-methylsulfanyl-3-oxopent-1-enyl phosphate + H2O = 1,2-dihydroxy-5-(methylsulfanyl)pent-1-en-3-one + phosphate</text>
        <dbReference type="Rhea" id="RHEA:14481"/>
        <dbReference type="ChEBI" id="CHEBI:15377"/>
        <dbReference type="ChEBI" id="CHEBI:43474"/>
        <dbReference type="ChEBI" id="CHEBI:49252"/>
        <dbReference type="ChEBI" id="CHEBI:59505"/>
        <dbReference type="EC" id="3.1.3.87"/>
    </reaction>
</comment>
<dbReference type="NCBIfam" id="TIGR03333">
    <property type="entry name" value="salvage_mtnX"/>
    <property type="match status" value="1"/>
</dbReference>
<evidence type="ECO:0000256" key="2">
    <source>
        <dbReference type="ARBA" id="ARBA00022801"/>
    </source>
</evidence>